<dbReference type="SUPFAM" id="SSF52218">
    <property type="entry name" value="Flavoproteins"/>
    <property type="match status" value="1"/>
</dbReference>
<dbReference type="InterPro" id="IPR008254">
    <property type="entry name" value="Flavodoxin/NO_synth"/>
</dbReference>
<name>A0ABP9BGU4_9MICC</name>
<dbReference type="InterPro" id="IPR026816">
    <property type="entry name" value="Flavodoxin_dom"/>
</dbReference>
<dbReference type="Proteomes" id="UP001500187">
    <property type="component" value="Unassembled WGS sequence"/>
</dbReference>
<dbReference type="RefSeq" id="WP_345445500.1">
    <property type="nucleotide sequence ID" value="NZ_BAABKP010000001.1"/>
</dbReference>
<reference evidence="3" key="1">
    <citation type="journal article" date="2019" name="Int. J. Syst. Evol. Microbiol.">
        <title>The Global Catalogue of Microorganisms (GCM) 10K type strain sequencing project: providing services to taxonomists for standard genome sequencing and annotation.</title>
        <authorList>
            <consortium name="The Broad Institute Genomics Platform"/>
            <consortium name="The Broad Institute Genome Sequencing Center for Infectious Disease"/>
            <person name="Wu L."/>
            <person name="Ma J."/>
        </authorList>
    </citation>
    <scope>NUCLEOTIDE SEQUENCE [LARGE SCALE GENOMIC DNA]</scope>
    <source>
        <strain evidence="3">JCM 18541</strain>
    </source>
</reference>
<organism evidence="2 3">
    <name type="scientific">Rothia endophytica</name>
    <dbReference type="NCBI Taxonomy" id="1324766"/>
    <lineage>
        <taxon>Bacteria</taxon>
        <taxon>Bacillati</taxon>
        <taxon>Actinomycetota</taxon>
        <taxon>Actinomycetes</taxon>
        <taxon>Micrococcales</taxon>
        <taxon>Micrococcaceae</taxon>
        <taxon>Rothia</taxon>
    </lineage>
</organism>
<dbReference type="InterPro" id="IPR029039">
    <property type="entry name" value="Flavoprotein-like_sf"/>
</dbReference>
<protein>
    <recommendedName>
        <fullName evidence="1">Flavodoxin-like domain-containing protein</fullName>
    </recommendedName>
</protein>
<evidence type="ECO:0000313" key="3">
    <source>
        <dbReference type="Proteomes" id="UP001500187"/>
    </source>
</evidence>
<proteinExistence type="predicted"/>
<dbReference type="Pfam" id="PF12724">
    <property type="entry name" value="Flavodoxin_5"/>
    <property type="match status" value="1"/>
</dbReference>
<dbReference type="PROSITE" id="PS50902">
    <property type="entry name" value="FLAVODOXIN_LIKE"/>
    <property type="match status" value="1"/>
</dbReference>
<evidence type="ECO:0000259" key="1">
    <source>
        <dbReference type="PROSITE" id="PS50902"/>
    </source>
</evidence>
<keyword evidence="3" id="KW-1185">Reference proteome</keyword>
<accession>A0ABP9BGU4</accession>
<comment type="caution">
    <text evidence="2">The sequence shown here is derived from an EMBL/GenBank/DDBJ whole genome shotgun (WGS) entry which is preliminary data.</text>
</comment>
<sequence length="187" mass="20239">MSRVVLIYGSQYGSTERYSRWIAEELRQAGVLTEVVAASVVTPSHLAEADMVVAGLSDYGGLLTESFEVKKLVNQLLAQPLALFTVSFAGLDGAPQEKLDGILRKNVGEVLVNHASGTFHFRGALDHTRLSLKHKTVMIGIRSAIAAIPKKSEANQQMLDSFSQKSVDYSSPEACIPLVQLVLKNLG</sequence>
<dbReference type="Gene3D" id="3.40.50.360">
    <property type="match status" value="1"/>
</dbReference>
<gene>
    <name evidence="2" type="ORF">GCM10023352_11540</name>
</gene>
<feature type="domain" description="Flavodoxin-like" evidence="1">
    <location>
        <begin position="4"/>
        <end position="187"/>
    </location>
</feature>
<evidence type="ECO:0000313" key="2">
    <source>
        <dbReference type="EMBL" id="GAA4794373.1"/>
    </source>
</evidence>
<dbReference type="EMBL" id="BAABKP010000001">
    <property type="protein sequence ID" value="GAA4794373.1"/>
    <property type="molecule type" value="Genomic_DNA"/>
</dbReference>